<accession>A0A7J5YA84</accession>
<dbReference type="EMBL" id="JAAKFY010000014">
    <property type="protein sequence ID" value="KAF3846366.1"/>
    <property type="molecule type" value="Genomic_DNA"/>
</dbReference>
<gene>
    <name evidence="2" type="ORF">F7725_003444</name>
</gene>
<evidence type="ECO:0000256" key="1">
    <source>
        <dbReference type="SAM" id="MobiDB-lite"/>
    </source>
</evidence>
<evidence type="ECO:0000313" key="3">
    <source>
        <dbReference type="Proteomes" id="UP000518266"/>
    </source>
</evidence>
<name>A0A7J5YA84_DISMA</name>
<comment type="caution">
    <text evidence="2">The sequence shown here is derived from an EMBL/GenBank/DDBJ whole genome shotgun (WGS) entry which is preliminary data.</text>
</comment>
<protein>
    <submittedName>
        <fullName evidence="2">Uncharacterized protein</fullName>
    </submittedName>
</protein>
<sequence>MCCTVHLNTLFKYKLVDEFKHFLLLISLRNEGNSGPFNGVINAFSLGTEKLMMNKEKKNENNSTNSSVSERKLSTAA</sequence>
<proteinExistence type="predicted"/>
<reference evidence="2 3" key="1">
    <citation type="submission" date="2020-03" db="EMBL/GenBank/DDBJ databases">
        <title>Dissostichus mawsoni Genome sequencing and assembly.</title>
        <authorList>
            <person name="Park H."/>
        </authorList>
    </citation>
    <scope>NUCLEOTIDE SEQUENCE [LARGE SCALE GENOMIC DNA]</scope>
    <source>
        <strain evidence="2">DM0001</strain>
        <tissue evidence="2">Muscle</tissue>
    </source>
</reference>
<keyword evidence="3" id="KW-1185">Reference proteome</keyword>
<dbReference type="AlphaFoldDB" id="A0A7J5YA84"/>
<dbReference type="Proteomes" id="UP000518266">
    <property type="component" value="Unassembled WGS sequence"/>
</dbReference>
<organism evidence="2 3">
    <name type="scientific">Dissostichus mawsoni</name>
    <name type="common">Antarctic cod</name>
    <dbReference type="NCBI Taxonomy" id="36200"/>
    <lineage>
        <taxon>Eukaryota</taxon>
        <taxon>Metazoa</taxon>
        <taxon>Chordata</taxon>
        <taxon>Craniata</taxon>
        <taxon>Vertebrata</taxon>
        <taxon>Euteleostomi</taxon>
        <taxon>Actinopterygii</taxon>
        <taxon>Neopterygii</taxon>
        <taxon>Teleostei</taxon>
        <taxon>Neoteleostei</taxon>
        <taxon>Acanthomorphata</taxon>
        <taxon>Eupercaria</taxon>
        <taxon>Perciformes</taxon>
        <taxon>Notothenioidei</taxon>
        <taxon>Nototheniidae</taxon>
        <taxon>Dissostichus</taxon>
    </lineage>
</organism>
<feature type="region of interest" description="Disordered" evidence="1">
    <location>
        <begin position="53"/>
        <end position="77"/>
    </location>
</feature>
<evidence type="ECO:0000313" key="2">
    <source>
        <dbReference type="EMBL" id="KAF3846366.1"/>
    </source>
</evidence>